<accession>A0AAF0X8F2</accession>
<reference evidence="2" key="1">
    <citation type="journal article" date="2016" name="Nat. Genet.">
        <title>A high-quality carrot genome assembly provides new insights into carotenoid accumulation and asterid genome evolution.</title>
        <authorList>
            <person name="Iorizzo M."/>
            <person name="Ellison S."/>
            <person name="Senalik D."/>
            <person name="Zeng P."/>
            <person name="Satapoomin P."/>
            <person name="Huang J."/>
            <person name="Bowman M."/>
            <person name="Iovene M."/>
            <person name="Sanseverino W."/>
            <person name="Cavagnaro P."/>
            <person name="Yildiz M."/>
            <person name="Macko-Podgorni A."/>
            <person name="Moranska E."/>
            <person name="Grzebelus E."/>
            <person name="Grzebelus D."/>
            <person name="Ashrafi H."/>
            <person name="Zheng Z."/>
            <person name="Cheng S."/>
            <person name="Spooner D."/>
            <person name="Van Deynze A."/>
            <person name="Simon P."/>
        </authorList>
    </citation>
    <scope>NUCLEOTIDE SEQUENCE</scope>
    <source>
        <tissue evidence="2">Leaf</tissue>
    </source>
</reference>
<evidence type="ECO:0008006" key="4">
    <source>
        <dbReference type="Google" id="ProtNLM"/>
    </source>
</evidence>
<keyword evidence="3" id="KW-1185">Reference proteome</keyword>
<gene>
    <name evidence="2" type="ORF">DCAR_0522509</name>
</gene>
<dbReference type="PANTHER" id="PTHR34947">
    <property type="entry name" value="TRANSMEMBRANE PROTEIN"/>
    <property type="match status" value="1"/>
</dbReference>
<evidence type="ECO:0000313" key="2">
    <source>
        <dbReference type="EMBL" id="WOH03115.1"/>
    </source>
</evidence>
<dbReference type="AlphaFoldDB" id="A0AAF0X8F2"/>
<dbReference type="EMBL" id="CP093347">
    <property type="protein sequence ID" value="WOH03115.1"/>
    <property type="molecule type" value="Genomic_DNA"/>
</dbReference>
<proteinExistence type="predicted"/>
<name>A0AAF0X8F2_DAUCS</name>
<dbReference type="PANTHER" id="PTHR34947:SF3">
    <property type="entry name" value="TRANSMEMBRANE PROTEIN"/>
    <property type="match status" value="1"/>
</dbReference>
<evidence type="ECO:0000256" key="1">
    <source>
        <dbReference type="SAM" id="Phobius"/>
    </source>
</evidence>
<dbReference type="KEGG" id="dcr:108221864"/>
<dbReference type="Proteomes" id="UP000077755">
    <property type="component" value="Chromosome 5"/>
</dbReference>
<keyword evidence="1" id="KW-0812">Transmembrane</keyword>
<keyword evidence="1" id="KW-0472">Membrane</keyword>
<keyword evidence="1" id="KW-1133">Transmembrane helix</keyword>
<protein>
    <recommendedName>
        <fullName evidence="4">DUF4408 domain-containing protein</fullName>
    </recommendedName>
</protein>
<evidence type="ECO:0000313" key="3">
    <source>
        <dbReference type="Proteomes" id="UP000077755"/>
    </source>
</evidence>
<organism evidence="2 3">
    <name type="scientific">Daucus carota subsp. sativus</name>
    <name type="common">Carrot</name>
    <dbReference type="NCBI Taxonomy" id="79200"/>
    <lineage>
        <taxon>Eukaryota</taxon>
        <taxon>Viridiplantae</taxon>
        <taxon>Streptophyta</taxon>
        <taxon>Embryophyta</taxon>
        <taxon>Tracheophyta</taxon>
        <taxon>Spermatophyta</taxon>
        <taxon>Magnoliopsida</taxon>
        <taxon>eudicotyledons</taxon>
        <taxon>Gunneridae</taxon>
        <taxon>Pentapetalae</taxon>
        <taxon>asterids</taxon>
        <taxon>campanulids</taxon>
        <taxon>Apiales</taxon>
        <taxon>Apiaceae</taxon>
        <taxon>Apioideae</taxon>
        <taxon>Scandiceae</taxon>
        <taxon>Daucinae</taxon>
        <taxon>Daucus</taxon>
        <taxon>Daucus sect. Daucus</taxon>
    </lineage>
</organism>
<feature type="transmembrane region" description="Helical" evidence="1">
    <location>
        <begin position="52"/>
        <end position="74"/>
    </location>
</feature>
<reference evidence="2" key="2">
    <citation type="submission" date="2022-03" db="EMBL/GenBank/DDBJ databases">
        <title>Draft title - Genomic analysis of global carrot germplasm unveils the trajectory of domestication and the origin of high carotenoid orange carrot.</title>
        <authorList>
            <person name="Iorizzo M."/>
            <person name="Ellison S."/>
            <person name="Senalik D."/>
            <person name="Macko-Podgorni A."/>
            <person name="Grzebelus D."/>
            <person name="Bostan H."/>
            <person name="Rolling W."/>
            <person name="Curaba J."/>
            <person name="Simon P."/>
        </authorList>
    </citation>
    <scope>NUCLEOTIDE SEQUENCE</scope>
    <source>
        <tissue evidence="2">Leaf</tissue>
    </source>
</reference>
<sequence>MDPIFSQINSSNKALQLLLSLSALAIIASQYSSLLSYLSSIKILSFSATDRHYIFLICNGIMLLVIKTSGFLASPGTPVTEFYRDSHVVRHHVHSHHQSDLIRENAHFNNNVAYNQFLESNNTKNIRPQIDDLPEANAEMNTEVEETTKMTELDQGAECLTSTSEEVIDDLDIVDEQQEHEEQEEEEEEEQIMLWSTEELNKKCDDFIRKMRYGIKYEAPLVMV</sequence>